<keyword evidence="2" id="KW-1185">Reference proteome</keyword>
<gene>
    <name evidence="1" type="ORF">SPARVUS_LOCUS3547310</name>
</gene>
<evidence type="ECO:0000313" key="1">
    <source>
        <dbReference type="EMBL" id="CAI9550660.1"/>
    </source>
</evidence>
<organism evidence="1 2">
    <name type="scientific">Staurois parvus</name>
    <dbReference type="NCBI Taxonomy" id="386267"/>
    <lineage>
        <taxon>Eukaryota</taxon>
        <taxon>Metazoa</taxon>
        <taxon>Chordata</taxon>
        <taxon>Craniata</taxon>
        <taxon>Vertebrata</taxon>
        <taxon>Euteleostomi</taxon>
        <taxon>Amphibia</taxon>
        <taxon>Batrachia</taxon>
        <taxon>Anura</taxon>
        <taxon>Neobatrachia</taxon>
        <taxon>Ranoidea</taxon>
        <taxon>Ranidae</taxon>
        <taxon>Staurois</taxon>
    </lineage>
</organism>
<reference evidence="1" key="1">
    <citation type="submission" date="2023-05" db="EMBL/GenBank/DDBJ databases">
        <authorList>
            <person name="Stuckert A."/>
        </authorList>
    </citation>
    <scope>NUCLEOTIDE SEQUENCE</scope>
</reference>
<evidence type="ECO:0000313" key="2">
    <source>
        <dbReference type="Proteomes" id="UP001162483"/>
    </source>
</evidence>
<proteinExistence type="predicted"/>
<comment type="caution">
    <text evidence="1">The sequence shown here is derived from an EMBL/GenBank/DDBJ whole genome shotgun (WGS) entry which is preliminary data.</text>
</comment>
<protein>
    <submittedName>
        <fullName evidence="1">Uncharacterized protein</fullName>
    </submittedName>
</protein>
<accession>A0ABN9BSL5</accession>
<dbReference type="Proteomes" id="UP001162483">
    <property type="component" value="Unassembled WGS sequence"/>
</dbReference>
<name>A0ABN9BSL5_9NEOB</name>
<dbReference type="EMBL" id="CATNWA010005721">
    <property type="protein sequence ID" value="CAI9550660.1"/>
    <property type="molecule type" value="Genomic_DNA"/>
</dbReference>
<sequence>MEYLIVSKFHGLIAQVVTYHSITLEFTELCVTHFFTNVCRSSLHSWVLDIIHLWPWR</sequence>